<proteinExistence type="predicted"/>
<name>A0ABP3EGG1_9ACTN</name>
<evidence type="ECO:0000313" key="1">
    <source>
        <dbReference type="EMBL" id="GAA0259560.1"/>
    </source>
</evidence>
<keyword evidence="2" id="KW-1185">Reference proteome</keyword>
<protein>
    <submittedName>
        <fullName evidence="1">Uncharacterized protein</fullName>
    </submittedName>
</protein>
<gene>
    <name evidence="1" type="ORF">GCM10009539_51200</name>
</gene>
<evidence type="ECO:0000313" key="2">
    <source>
        <dbReference type="Proteomes" id="UP001500967"/>
    </source>
</evidence>
<reference evidence="2" key="1">
    <citation type="journal article" date="2019" name="Int. J. Syst. Evol. Microbiol.">
        <title>The Global Catalogue of Microorganisms (GCM) 10K type strain sequencing project: providing services to taxonomists for standard genome sequencing and annotation.</title>
        <authorList>
            <consortium name="The Broad Institute Genomics Platform"/>
            <consortium name="The Broad Institute Genome Sequencing Center for Infectious Disease"/>
            <person name="Wu L."/>
            <person name="Ma J."/>
        </authorList>
    </citation>
    <scope>NUCLEOTIDE SEQUENCE [LARGE SCALE GENOMIC DNA]</scope>
    <source>
        <strain evidence="2">JCM 10425</strain>
    </source>
</reference>
<sequence>MMRGSALETTVEARIETNRPIIRPDSAWRTPRRDILAGGPAGNSVPTVSAGPGELVVVTRVSLS</sequence>
<comment type="caution">
    <text evidence="1">The sequence shown here is derived from an EMBL/GenBank/DDBJ whole genome shotgun (WGS) entry which is preliminary data.</text>
</comment>
<accession>A0ABP3EGG1</accession>
<dbReference type="EMBL" id="BAAAGX010000020">
    <property type="protein sequence ID" value="GAA0259560.1"/>
    <property type="molecule type" value="Genomic_DNA"/>
</dbReference>
<organism evidence="1 2">
    <name type="scientific">Cryptosporangium japonicum</name>
    <dbReference type="NCBI Taxonomy" id="80872"/>
    <lineage>
        <taxon>Bacteria</taxon>
        <taxon>Bacillati</taxon>
        <taxon>Actinomycetota</taxon>
        <taxon>Actinomycetes</taxon>
        <taxon>Cryptosporangiales</taxon>
        <taxon>Cryptosporangiaceae</taxon>
        <taxon>Cryptosporangium</taxon>
    </lineage>
</organism>
<dbReference type="Proteomes" id="UP001500967">
    <property type="component" value="Unassembled WGS sequence"/>
</dbReference>